<proteinExistence type="predicted"/>
<dbReference type="EMBL" id="CAJFCW020000002">
    <property type="protein sequence ID" value="CAG9095601.1"/>
    <property type="molecule type" value="Genomic_DNA"/>
</dbReference>
<reference evidence="1" key="1">
    <citation type="submission" date="2020-09" db="EMBL/GenBank/DDBJ databases">
        <authorList>
            <person name="Kikuchi T."/>
        </authorList>
    </citation>
    <scope>NUCLEOTIDE SEQUENCE</scope>
    <source>
        <strain evidence="1">SH1</strain>
    </source>
</reference>
<sequence>MNRRWTWKSPRGFKTMNDHFLVGKDVNVKNCETLNLPMSDHRAIRISTGNIKDKKISREKKKEEVDMDMVNIISEMDRPPDDYEGFRKWLKEVTQFSMVEKKNKVKRISQITRNLMEERRQTRDEWMAERCERRKMMEVCRKVRRSMEEDLRNHRIYVMEKAIESQKLRNGRRDIKGWSKRRTSLINKDGILVETANQAAKVAAKYMEKLYEEDHIGHICEEENELGLQ</sequence>
<protein>
    <submittedName>
        <fullName evidence="1">Uncharacterized protein</fullName>
    </submittedName>
</protein>
<keyword evidence="2" id="KW-1185">Reference proteome</keyword>
<evidence type="ECO:0000313" key="2">
    <source>
        <dbReference type="Proteomes" id="UP000614601"/>
    </source>
</evidence>
<organism evidence="1 2">
    <name type="scientific">Bursaphelenchus okinawaensis</name>
    <dbReference type="NCBI Taxonomy" id="465554"/>
    <lineage>
        <taxon>Eukaryota</taxon>
        <taxon>Metazoa</taxon>
        <taxon>Ecdysozoa</taxon>
        <taxon>Nematoda</taxon>
        <taxon>Chromadorea</taxon>
        <taxon>Rhabditida</taxon>
        <taxon>Tylenchina</taxon>
        <taxon>Tylenchomorpha</taxon>
        <taxon>Aphelenchoidea</taxon>
        <taxon>Aphelenchoididae</taxon>
        <taxon>Bursaphelenchus</taxon>
    </lineage>
</organism>
<dbReference type="Proteomes" id="UP000783686">
    <property type="component" value="Unassembled WGS sequence"/>
</dbReference>
<name>A0A811KBN9_9BILA</name>
<dbReference type="AlphaFoldDB" id="A0A811KBN9"/>
<evidence type="ECO:0000313" key="1">
    <source>
        <dbReference type="EMBL" id="CAD5212335.1"/>
    </source>
</evidence>
<accession>A0A811KBN9</accession>
<comment type="caution">
    <text evidence="1">The sequence shown here is derived from an EMBL/GenBank/DDBJ whole genome shotgun (WGS) entry which is preliminary data.</text>
</comment>
<gene>
    <name evidence="1" type="ORF">BOKJ2_LOCUS4151</name>
</gene>
<dbReference type="EMBL" id="CAJFDH010000002">
    <property type="protein sequence ID" value="CAD5212335.1"/>
    <property type="molecule type" value="Genomic_DNA"/>
</dbReference>
<dbReference type="Proteomes" id="UP000614601">
    <property type="component" value="Unassembled WGS sequence"/>
</dbReference>